<dbReference type="InterPro" id="IPR001715">
    <property type="entry name" value="CH_dom"/>
</dbReference>
<name>A0AAD1Y6K7_EUPCR</name>
<gene>
    <name evidence="2" type="ORF">ECRASSUSDP1_LOCUS27203</name>
</gene>
<dbReference type="Pfam" id="PF06294">
    <property type="entry name" value="CH_2"/>
    <property type="match status" value="1"/>
</dbReference>
<dbReference type="AlphaFoldDB" id="A0AAD1Y6K7"/>
<keyword evidence="3" id="KW-1185">Reference proteome</keyword>
<dbReference type="PROSITE" id="PS50021">
    <property type="entry name" value="CH"/>
    <property type="match status" value="1"/>
</dbReference>
<proteinExistence type="predicted"/>
<organism evidence="2 3">
    <name type="scientific">Euplotes crassus</name>
    <dbReference type="NCBI Taxonomy" id="5936"/>
    <lineage>
        <taxon>Eukaryota</taxon>
        <taxon>Sar</taxon>
        <taxon>Alveolata</taxon>
        <taxon>Ciliophora</taxon>
        <taxon>Intramacronucleata</taxon>
        <taxon>Spirotrichea</taxon>
        <taxon>Hypotrichia</taxon>
        <taxon>Euplotida</taxon>
        <taxon>Euplotidae</taxon>
        <taxon>Moneuplotes</taxon>
    </lineage>
</organism>
<dbReference type="InterPro" id="IPR016024">
    <property type="entry name" value="ARM-type_fold"/>
</dbReference>
<dbReference type="PANTHER" id="PTHR12509:SF8">
    <property type="entry name" value="SPERMATOGENESIS-ASSOCIATED PROTEIN 4"/>
    <property type="match status" value="1"/>
</dbReference>
<evidence type="ECO:0000259" key="1">
    <source>
        <dbReference type="PROSITE" id="PS50021"/>
    </source>
</evidence>
<feature type="domain" description="Calponin-homology (CH)" evidence="1">
    <location>
        <begin position="2"/>
        <end position="106"/>
    </location>
</feature>
<dbReference type="SUPFAM" id="SSF47576">
    <property type="entry name" value="Calponin-homology domain, CH-domain"/>
    <property type="match status" value="1"/>
</dbReference>
<dbReference type="GO" id="GO:0005930">
    <property type="term" value="C:axoneme"/>
    <property type="evidence" value="ECO:0007669"/>
    <property type="project" value="TreeGrafter"/>
</dbReference>
<dbReference type="SUPFAM" id="SSF48371">
    <property type="entry name" value="ARM repeat"/>
    <property type="match status" value="1"/>
</dbReference>
<dbReference type="GO" id="GO:0008017">
    <property type="term" value="F:microtubule binding"/>
    <property type="evidence" value="ECO:0007669"/>
    <property type="project" value="TreeGrafter"/>
</dbReference>
<comment type="caution">
    <text evidence="2">The sequence shown here is derived from an EMBL/GenBank/DDBJ whole genome shotgun (WGS) entry which is preliminary data.</text>
</comment>
<protein>
    <recommendedName>
        <fullName evidence="1">Calponin-homology (CH) domain-containing protein</fullName>
    </recommendedName>
</protein>
<dbReference type="Gene3D" id="1.10.418.10">
    <property type="entry name" value="Calponin-like domain"/>
    <property type="match status" value="1"/>
</dbReference>
<dbReference type="EMBL" id="CAMPGE010028068">
    <property type="protein sequence ID" value="CAI2385623.1"/>
    <property type="molecule type" value="Genomic_DNA"/>
</dbReference>
<evidence type="ECO:0000313" key="3">
    <source>
        <dbReference type="Proteomes" id="UP001295684"/>
    </source>
</evidence>
<dbReference type="InterPro" id="IPR052111">
    <property type="entry name" value="Spermatogenesis_Ciliary_MAP"/>
</dbReference>
<dbReference type="InterPro" id="IPR010441">
    <property type="entry name" value="CH_2"/>
</dbReference>
<dbReference type="InterPro" id="IPR036872">
    <property type="entry name" value="CH_dom_sf"/>
</dbReference>
<dbReference type="PANTHER" id="PTHR12509">
    <property type="entry name" value="SPERMATOGENESIS-ASSOCIATED 4-RELATED"/>
    <property type="match status" value="1"/>
</dbReference>
<accession>A0AAD1Y6K7</accession>
<dbReference type="GO" id="GO:0051493">
    <property type="term" value="P:regulation of cytoskeleton organization"/>
    <property type="evidence" value="ECO:0007669"/>
    <property type="project" value="TreeGrafter"/>
</dbReference>
<dbReference type="Proteomes" id="UP001295684">
    <property type="component" value="Unassembled WGS sequence"/>
</dbReference>
<reference evidence="2" key="1">
    <citation type="submission" date="2023-07" db="EMBL/GenBank/DDBJ databases">
        <authorList>
            <consortium name="AG Swart"/>
            <person name="Singh M."/>
            <person name="Singh A."/>
            <person name="Seah K."/>
            <person name="Emmerich C."/>
        </authorList>
    </citation>
    <scope>NUCLEOTIDE SEQUENCE</scope>
    <source>
        <strain evidence="2">DP1</strain>
    </source>
</reference>
<sequence length="829" mass="96011">MSGLPREVIKWVQSLSLSFSVKNPKRAFNNGFLIAEIFSRYFPADIQMFSFDYGEGLKSKRDNWQQLMVFFKRRGLPIVIKDIDSLINNENNSTIEFVKQVYTLLTERALMPPIKVYDTDSNEQQSLLLKEREMVKLPKNDIDAFEPDQEDTKMEHSIMKESTSRSPQKSLAITKGPQRTIPQTLELDSYKAVEVKDIQIKAINQSVAQIRAHKDLNSLHSQNAKMQSSEIQSQMNMSHNGSQNFLAAGDGASRILSPETMREERQVKKTITDILHEIILAKNENDENNEFSAIRVEGDMVTAFFDNIHKFSDEFACGFIQDMEEDLENLITTLYQSANDLTALFTYFVCMLKRLDELSPTFSATMNLAKLMARRIVEDNDSPQEEFQSFFLFHLLKAYLQIAKTEIGKRVSVAELIYAHSSHDLSLRIKVVQNLKTKIKDEDFMYRMLYYLVDQEESFNEDWFDSFYFSALVGLSRSRPTIRIFSLKIINAICRHHADGILDVTQKIKGLAKSDHWEVKAQCLLFSCNLLQYLRKYSYLLKTSKDEGSGGDKGAQSINVSAPGKDLNIDRNYAKQLISDNLDIINSCFNPYVPRSVQKLGIYALQSVLNDYKVLYRPYVETFLSLDPENKMIVLGQDENMLRKEFYLSLAANSDEYKVSNNPDFLDRVNMARALADYIIENELESLESSHMELILFVTEEQMEPKTHDSWFKIFQKLKEYLFVAICDQDIYLDALKVLFERFFCTDQLKFLIFEESMKTFPKTLDVLYSNEFDDCKEEFKRIAEGIFDTNEDPTLINWLKSVIINFKENYIQAYQESNITELGERISS</sequence>
<evidence type="ECO:0000313" key="2">
    <source>
        <dbReference type="EMBL" id="CAI2385623.1"/>
    </source>
</evidence>